<protein>
    <submittedName>
        <fullName evidence="2">Uncharacterized protein</fullName>
    </submittedName>
</protein>
<feature type="chain" id="PRO_5042838435" evidence="1">
    <location>
        <begin position="18"/>
        <end position="76"/>
    </location>
</feature>
<dbReference type="EMBL" id="JBCGBO010000001">
    <property type="protein sequence ID" value="KAK9230032.1"/>
    <property type="molecule type" value="Genomic_DNA"/>
</dbReference>
<keyword evidence="3" id="KW-1185">Reference proteome</keyword>
<dbReference type="AlphaFoldDB" id="A0AAP0N2F0"/>
<sequence>MSLLLTLVLDCCPSASACPKNSSASFAYFAVVPSHGNDTTQKSNQTGFGNTDVDWGQAVAEQLFNDLSGHNLIVNG</sequence>
<dbReference type="Proteomes" id="UP001428341">
    <property type="component" value="Unassembled WGS sequence"/>
</dbReference>
<feature type="signal peptide" evidence="1">
    <location>
        <begin position="1"/>
        <end position="17"/>
    </location>
</feature>
<accession>A0AAP0N2F0</accession>
<proteinExistence type="predicted"/>
<evidence type="ECO:0000256" key="1">
    <source>
        <dbReference type="SAM" id="SignalP"/>
    </source>
</evidence>
<evidence type="ECO:0000313" key="2">
    <source>
        <dbReference type="EMBL" id="KAK9230032.1"/>
    </source>
</evidence>
<organism evidence="2 3">
    <name type="scientific">Citrus x changshan-huyou</name>
    <dbReference type="NCBI Taxonomy" id="2935761"/>
    <lineage>
        <taxon>Eukaryota</taxon>
        <taxon>Viridiplantae</taxon>
        <taxon>Streptophyta</taxon>
        <taxon>Embryophyta</taxon>
        <taxon>Tracheophyta</taxon>
        <taxon>Spermatophyta</taxon>
        <taxon>Magnoliopsida</taxon>
        <taxon>eudicotyledons</taxon>
        <taxon>Gunneridae</taxon>
        <taxon>Pentapetalae</taxon>
        <taxon>rosids</taxon>
        <taxon>malvids</taxon>
        <taxon>Sapindales</taxon>
        <taxon>Rutaceae</taxon>
        <taxon>Aurantioideae</taxon>
        <taxon>Citrus</taxon>
    </lineage>
</organism>
<keyword evidence="1" id="KW-0732">Signal</keyword>
<name>A0AAP0N2F0_9ROSI</name>
<evidence type="ECO:0000313" key="3">
    <source>
        <dbReference type="Proteomes" id="UP001428341"/>
    </source>
</evidence>
<gene>
    <name evidence="2" type="ORF">WN944_022999</name>
</gene>
<comment type="caution">
    <text evidence="2">The sequence shown here is derived from an EMBL/GenBank/DDBJ whole genome shotgun (WGS) entry which is preliminary data.</text>
</comment>
<reference evidence="2 3" key="1">
    <citation type="submission" date="2024-05" db="EMBL/GenBank/DDBJ databases">
        <title>Haplotype-resolved chromosome-level genome assembly of Huyou (Citrus changshanensis).</title>
        <authorList>
            <person name="Miao C."/>
            <person name="Chen W."/>
            <person name="Wu Y."/>
            <person name="Wang L."/>
            <person name="Zhao S."/>
            <person name="Grierson D."/>
            <person name="Xu C."/>
            <person name="Chen K."/>
        </authorList>
    </citation>
    <scope>NUCLEOTIDE SEQUENCE [LARGE SCALE GENOMIC DNA]</scope>
    <source>
        <strain evidence="2">01-14</strain>
        <tissue evidence="2">Leaf</tissue>
    </source>
</reference>